<dbReference type="Proteomes" id="UP000694864">
    <property type="component" value="Chromosome 4"/>
</dbReference>
<reference evidence="1" key="1">
    <citation type="journal article" date="2014" name="Nat. Commun.">
        <title>The emerging biofuel crop Camelina sativa retains a highly undifferentiated hexaploid genome structure.</title>
        <authorList>
            <person name="Kagale S."/>
            <person name="Koh C."/>
            <person name="Nixon J."/>
            <person name="Bollina V."/>
            <person name="Clarke W.E."/>
            <person name="Tuteja R."/>
            <person name="Spillane C."/>
            <person name="Robinson S.J."/>
            <person name="Links M.G."/>
            <person name="Clarke C."/>
            <person name="Higgins E.E."/>
            <person name="Huebert T."/>
            <person name="Sharpe A.G."/>
            <person name="Parkin I.A."/>
        </authorList>
    </citation>
    <scope>NUCLEOTIDE SEQUENCE [LARGE SCALE GENOMIC DNA]</scope>
    <source>
        <strain evidence="1">cv. DH55</strain>
    </source>
</reference>
<dbReference type="RefSeq" id="XP_019099554.1">
    <property type="nucleotide sequence ID" value="XM_019244009.1"/>
</dbReference>
<evidence type="ECO:0000313" key="1">
    <source>
        <dbReference type="Proteomes" id="UP000694864"/>
    </source>
</evidence>
<dbReference type="GeneID" id="104783398"/>
<proteinExistence type="predicted"/>
<reference evidence="2" key="2">
    <citation type="submission" date="2025-08" db="UniProtKB">
        <authorList>
            <consortium name="RefSeq"/>
        </authorList>
    </citation>
    <scope>IDENTIFICATION</scope>
    <source>
        <tissue evidence="2">Leaf</tissue>
    </source>
</reference>
<name>A0ABM1RKL6_CAMSA</name>
<keyword evidence="1" id="KW-1185">Reference proteome</keyword>
<dbReference type="PANTHER" id="PTHR35546:SF113">
    <property type="entry name" value="F-BOX ASSOCIATED DOMAIN-CONTAINING PROTEIN"/>
    <property type="match status" value="1"/>
</dbReference>
<protein>
    <submittedName>
        <fullName evidence="2">F-box protein At5g41720-like</fullName>
    </submittedName>
</protein>
<evidence type="ECO:0000313" key="2">
    <source>
        <dbReference type="RefSeq" id="XP_019099554.1"/>
    </source>
</evidence>
<dbReference type="InterPro" id="IPR055290">
    <property type="entry name" value="At3g26010-like"/>
</dbReference>
<dbReference type="PANTHER" id="PTHR35546">
    <property type="entry name" value="F-BOX PROTEIN INTERACTION DOMAIN PROTEIN-RELATED"/>
    <property type="match status" value="1"/>
</dbReference>
<accession>A0ABM1RKL6</accession>
<gene>
    <name evidence="2" type="primary">LOC104783398</name>
</gene>
<organism evidence="1 2">
    <name type="scientific">Camelina sativa</name>
    <name type="common">False flax</name>
    <name type="synonym">Myagrum sativum</name>
    <dbReference type="NCBI Taxonomy" id="90675"/>
    <lineage>
        <taxon>Eukaryota</taxon>
        <taxon>Viridiplantae</taxon>
        <taxon>Streptophyta</taxon>
        <taxon>Embryophyta</taxon>
        <taxon>Tracheophyta</taxon>
        <taxon>Spermatophyta</taxon>
        <taxon>Magnoliopsida</taxon>
        <taxon>eudicotyledons</taxon>
        <taxon>Gunneridae</taxon>
        <taxon>Pentapetalae</taxon>
        <taxon>rosids</taxon>
        <taxon>malvids</taxon>
        <taxon>Brassicales</taxon>
        <taxon>Brassicaceae</taxon>
        <taxon>Camelineae</taxon>
        <taxon>Camelina</taxon>
    </lineage>
</organism>
<sequence>MIPAMMNENVPDKWRTPTFSQFSFRRKSVSKVPQNVQVGDYGVYALKNNPLKGFIWPHAMLNQDVIQEILSHCSATEIARFRLQNKECNKRSYELRFIDHHLHRANSVFGYFVHYEDKWFRYRPRFVPSVEAEQEEKGDKKQISLQFLPQNNAKIKACDTHHGILICIGDRFKGAKMIPDYIVCKPATKQFRIIPNPKTRYLTITTGLMVISLNPFRYKIIRVSEPRTWMTKEGFYIHNR</sequence>